<dbReference type="Proteomes" id="UP001597252">
    <property type="component" value="Unassembled WGS sequence"/>
</dbReference>
<evidence type="ECO:0000313" key="9">
    <source>
        <dbReference type="Proteomes" id="UP001597252"/>
    </source>
</evidence>
<keyword evidence="3" id="KW-0762">Sugar transport</keyword>
<dbReference type="Pfam" id="PF02302">
    <property type="entry name" value="PTS_IIB"/>
    <property type="match status" value="1"/>
</dbReference>
<gene>
    <name evidence="8" type="ORF">ACFQ5J_04570</name>
</gene>
<accession>A0ABW4E7Q4</accession>
<keyword evidence="1" id="KW-0813">Transport</keyword>
<dbReference type="InterPro" id="IPR050864">
    <property type="entry name" value="Bacterial_PTS_Sugar_Transport"/>
</dbReference>
<evidence type="ECO:0000256" key="4">
    <source>
        <dbReference type="ARBA" id="ARBA00022679"/>
    </source>
</evidence>
<dbReference type="PANTHER" id="PTHR30505">
    <property type="entry name" value="FRUCTOSE-LIKE PERMEASE"/>
    <property type="match status" value="1"/>
</dbReference>
<dbReference type="InterPro" id="IPR003501">
    <property type="entry name" value="PTS_EIIB_2/3"/>
</dbReference>
<feature type="domain" description="PTS EIIB type-2" evidence="7">
    <location>
        <begin position="1"/>
        <end position="98"/>
    </location>
</feature>
<evidence type="ECO:0000256" key="6">
    <source>
        <dbReference type="ARBA" id="ARBA00022777"/>
    </source>
</evidence>
<dbReference type="InterPro" id="IPR013011">
    <property type="entry name" value="PTS_EIIB_2"/>
</dbReference>
<dbReference type="PANTHER" id="PTHR30505:SF0">
    <property type="entry name" value="FRUCTOSE-LIKE PTS SYSTEM EIIBC COMPONENT-RELATED"/>
    <property type="match status" value="1"/>
</dbReference>
<keyword evidence="6" id="KW-0418">Kinase</keyword>
<evidence type="ECO:0000256" key="1">
    <source>
        <dbReference type="ARBA" id="ARBA00022448"/>
    </source>
</evidence>
<dbReference type="GO" id="GO:0016740">
    <property type="term" value="F:transferase activity"/>
    <property type="evidence" value="ECO:0007669"/>
    <property type="project" value="UniProtKB-KW"/>
</dbReference>
<dbReference type="Gene3D" id="3.40.50.2300">
    <property type="match status" value="1"/>
</dbReference>
<evidence type="ECO:0000256" key="2">
    <source>
        <dbReference type="ARBA" id="ARBA00022553"/>
    </source>
</evidence>
<keyword evidence="4 8" id="KW-0808">Transferase</keyword>
<keyword evidence="2" id="KW-0597">Phosphoprotein</keyword>
<dbReference type="InterPro" id="IPR036095">
    <property type="entry name" value="PTS_EIIB-like_sf"/>
</dbReference>
<sequence length="105" mass="11262">MKIVGITACVAGIAHTYIAKEKIEKAAQKLGDTVKIETQGSIGPENVLTTQEIKEADVVLLATDIGVDKSRFKGKKVIAIPISMVMKSPTGVIKKIHEKLEIPVP</sequence>
<keyword evidence="9" id="KW-1185">Reference proteome</keyword>
<dbReference type="InterPro" id="IPR003353">
    <property type="entry name" value="PTS_IIB_fruc"/>
</dbReference>
<proteinExistence type="predicted"/>
<dbReference type="CDD" id="cd05569">
    <property type="entry name" value="PTS_IIB_fructose"/>
    <property type="match status" value="1"/>
</dbReference>
<keyword evidence="5" id="KW-0598">Phosphotransferase system</keyword>
<reference evidence="9" key="1">
    <citation type="journal article" date="2019" name="Int. J. Syst. Evol. Microbiol.">
        <title>The Global Catalogue of Microorganisms (GCM) 10K type strain sequencing project: providing services to taxonomists for standard genome sequencing and annotation.</title>
        <authorList>
            <consortium name="The Broad Institute Genomics Platform"/>
            <consortium name="The Broad Institute Genome Sequencing Center for Infectious Disease"/>
            <person name="Wu L."/>
            <person name="Ma J."/>
        </authorList>
    </citation>
    <scope>NUCLEOTIDE SEQUENCE [LARGE SCALE GENOMIC DNA]</scope>
    <source>
        <strain evidence="9">CCM 8903</strain>
    </source>
</reference>
<dbReference type="RefSeq" id="WP_125754015.1">
    <property type="nucleotide sequence ID" value="NZ_JBHTON010000010.1"/>
</dbReference>
<dbReference type="EC" id="2.7.1.202" evidence="8"/>
<evidence type="ECO:0000256" key="3">
    <source>
        <dbReference type="ARBA" id="ARBA00022597"/>
    </source>
</evidence>
<organism evidence="8 9">
    <name type="scientific">Lacticaseibacillus baoqingensis</name>
    <dbReference type="NCBI Taxonomy" id="2486013"/>
    <lineage>
        <taxon>Bacteria</taxon>
        <taxon>Bacillati</taxon>
        <taxon>Bacillota</taxon>
        <taxon>Bacilli</taxon>
        <taxon>Lactobacillales</taxon>
        <taxon>Lactobacillaceae</taxon>
        <taxon>Lacticaseibacillus</taxon>
    </lineage>
</organism>
<protein>
    <submittedName>
        <fullName evidence="8">PTS fructose transporter subunit IIB</fullName>
        <ecNumber evidence="8">2.7.1.202</ecNumber>
    </submittedName>
</protein>
<dbReference type="SUPFAM" id="SSF52794">
    <property type="entry name" value="PTS system IIB component-like"/>
    <property type="match status" value="1"/>
</dbReference>
<dbReference type="NCBIfam" id="TIGR00829">
    <property type="entry name" value="FRU"/>
    <property type="match status" value="1"/>
</dbReference>
<comment type="caution">
    <text evidence="8">The sequence shown here is derived from an EMBL/GenBank/DDBJ whole genome shotgun (WGS) entry which is preliminary data.</text>
</comment>
<dbReference type="PROSITE" id="PS51099">
    <property type="entry name" value="PTS_EIIB_TYPE_2"/>
    <property type="match status" value="1"/>
</dbReference>
<evidence type="ECO:0000256" key="5">
    <source>
        <dbReference type="ARBA" id="ARBA00022683"/>
    </source>
</evidence>
<name>A0ABW4E7Q4_9LACO</name>
<dbReference type="EMBL" id="JBHTON010000010">
    <property type="protein sequence ID" value="MFD1484506.1"/>
    <property type="molecule type" value="Genomic_DNA"/>
</dbReference>
<evidence type="ECO:0000259" key="7">
    <source>
        <dbReference type="PROSITE" id="PS51099"/>
    </source>
</evidence>
<evidence type="ECO:0000313" key="8">
    <source>
        <dbReference type="EMBL" id="MFD1484506.1"/>
    </source>
</evidence>